<comment type="caution">
    <text evidence="1">The sequence shown here is derived from an EMBL/GenBank/DDBJ whole genome shotgun (WGS) entry which is preliminary data.</text>
</comment>
<proteinExistence type="predicted"/>
<protein>
    <submittedName>
        <fullName evidence="1">Uncharacterized protein</fullName>
    </submittedName>
</protein>
<reference evidence="1 2" key="1">
    <citation type="submission" date="2019-05" db="EMBL/GenBank/DDBJ databases">
        <title>Another draft genome of Portunus trituberculatus and its Hox gene families provides insights of decapod evolution.</title>
        <authorList>
            <person name="Jeong J.-H."/>
            <person name="Song I."/>
            <person name="Kim S."/>
            <person name="Choi T."/>
            <person name="Kim D."/>
            <person name="Ryu S."/>
            <person name="Kim W."/>
        </authorList>
    </citation>
    <scope>NUCLEOTIDE SEQUENCE [LARGE SCALE GENOMIC DNA]</scope>
    <source>
        <tissue evidence="1">Muscle</tissue>
    </source>
</reference>
<dbReference type="Proteomes" id="UP000324222">
    <property type="component" value="Unassembled WGS sequence"/>
</dbReference>
<keyword evidence="2" id="KW-1185">Reference proteome</keyword>
<dbReference type="AlphaFoldDB" id="A0A5B7HCC1"/>
<accession>A0A5B7HCC1</accession>
<evidence type="ECO:0000313" key="1">
    <source>
        <dbReference type="EMBL" id="MPC67235.1"/>
    </source>
</evidence>
<organism evidence="1 2">
    <name type="scientific">Portunus trituberculatus</name>
    <name type="common">Swimming crab</name>
    <name type="synonym">Neptunus trituberculatus</name>
    <dbReference type="NCBI Taxonomy" id="210409"/>
    <lineage>
        <taxon>Eukaryota</taxon>
        <taxon>Metazoa</taxon>
        <taxon>Ecdysozoa</taxon>
        <taxon>Arthropoda</taxon>
        <taxon>Crustacea</taxon>
        <taxon>Multicrustacea</taxon>
        <taxon>Malacostraca</taxon>
        <taxon>Eumalacostraca</taxon>
        <taxon>Eucarida</taxon>
        <taxon>Decapoda</taxon>
        <taxon>Pleocyemata</taxon>
        <taxon>Brachyura</taxon>
        <taxon>Eubrachyura</taxon>
        <taxon>Portunoidea</taxon>
        <taxon>Portunidae</taxon>
        <taxon>Portuninae</taxon>
        <taxon>Portunus</taxon>
    </lineage>
</organism>
<gene>
    <name evidence="1" type="ORF">E2C01_061405</name>
</gene>
<evidence type="ECO:0000313" key="2">
    <source>
        <dbReference type="Proteomes" id="UP000324222"/>
    </source>
</evidence>
<name>A0A5B7HCC1_PORTR</name>
<sequence>MTVIYTTTRTIFSTLPRPSVHSTLTALTRSHTKHLYFQSIFFPIEKGYASSLSHTSSHTFAHQTPLHL</sequence>
<dbReference type="EMBL" id="VSRR010025944">
    <property type="protein sequence ID" value="MPC67235.1"/>
    <property type="molecule type" value="Genomic_DNA"/>
</dbReference>